<keyword evidence="1" id="KW-1133">Transmembrane helix</keyword>
<organism evidence="2 3">
    <name type="scientific">Cedecea neteri</name>
    <dbReference type="NCBI Taxonomy" id="158822"/>
    <lineage>
        <taxon>Bacteria</taxon>
        <taxon>Pseudomonadati</taxon>
        <taxon>Pseudomonadota</taxon>
        <taxon>Gammaproteobacteria</taxon>
        <taxon>Enterobacterales</taxon>
        <taxon>Enterobacteriaceae</taxon>
        <taxon>Cedecea</taxon>
    </lineage>
</organism>
<dbReference type="RefSeq" id="WP_038472989.1">
    <property type="nucleotide sequence ID" value="NZ_CP009451.1"/>
</dbReference>
<dbReference type="AlphaFoldDB" id="A0A089RAD6"/>
<feature type="transmembrane region" description="Helical" evidence="1">
    <location>
        <begin position="14"/>
        <end position="37"/>
    </location>
</feature>
<dbReference type="Proteomes" id="UP000029481">
    <property type="component" value="Chromosome"/>
</dbReference>
<reference evidence="2 3" key="1">
    <citation type="submission" date="2014-09" db="EMBL/GenBank/DDBJ databases">
        <title>Cedecea neteri SSMD04 Genome Sequencing.</title>
        <authorList>
            <person name="Tan J.-Y."/>
        </authorList>
    </citation>
    <scope>NUCLEOTIDE SEQUENCE [LARGE SCALE GENOMIC DNA]</scope>
    <source>
        <strain evidence="2 3">SSMD04</strain>
    </source>
</reference>
<keyword evidence="1" id="KW-0812">Transmembrane</keyword>
<protein>
    <submittedName>
        <fullName evidence="2">Uncharacterized protein</fullName>
    </submittedName>
</protein>
<proteinExistence type="predicted"/>
<name>A0A089RAD6_9ENTR</name>
<dbReference type="KEGG" id="cnt:JT31_02555"/>
<keyword evidence="1" id="KW-0472">Membrane</keyword>
<evidence type="ECO:0000313" key="3">
    <source>
        <dbReference type="Proteomes" id="UP000029481"/>
    </source>
</evidence>
<evidence type="ECO:0000256" key="1">
    <source>
        <dbReference type="SAM" id="Phobius"/>
    </source>
</evidence>
<dbReference type="EMBL" id="CP009451">
    <property type="protein sequence ID" value="AIR03535.1"/>
    <property type="molecule type" value="Genomic_DNA"/>
</dbReference>
<keyword evidence="3" id="KW-1185">Reference proteome</keyword>
<gene>
    <name evidence="2" type="ORF">JT31_02555</name>
</gene>
<sequence length="260" mass="27854">MKTSGGGPNVWPGYVAAVAGLGISLLLLIAVLGLGIFQIGASIHEKIVQGFKPNIDGDIKLTSPVGGAVQNDKKELAASEGEKTTAVADIGNSDAALNLKSSEAVRVLSIVQESSNGLQKKGSNPLLDMPGNEGSINNHVVIENDRKVLSERKSEDDSDITYQFSDGIYKLSEAAKKMSTTIVEQHLVGYRVTISASASVDVETASRIAYIRILAVRNYFLDSGYEREKVIVKLIPVSPDVSNQNAVKIKFIRDDKPTIE</sequence>
<evidence type="ECO:0000313" key="2">
    <source>
        <dbReference type="EMBL" id="AIR03535.1"/>
    </source>
</evidence>
<accession>A0A089RAD6</accession>